<dbReference type="InterPro" id="IPR022653">
    <property type="entry name" value="De-COase2_pyr-phos_BS"/>
</dbReference>
<dbReference type="InterPro" id="IPR022644">
    <property type="entry name" value="De-COase2_N"/>
</dbReference>
<dbReference type="InterPro" id="IPR022657">
    <property type="entry name" value="De-COase2_CS"/>
</dbReference>
<keyword evidence="5" id="KW-0456">Lyase</keyword>
<dbReference type="Proteomes" id="UP000249915">
    <property type="component" value="Unassembled WGS sequence"/>
</dbReference>
<evidence type="ECO:0000256" key="1">
    <source>
        <dbReference type="ARBA" id="ARBA00001933"/>
    </source>
</evidence>
<dbReference type="GO" id="GO:0033387">
    <property type="term" value="P:putrescine biosynthetic process from arginine, via ornithine"/>
    <property type="evidence" value="ECO:0007669"/>
    <property type="project" value="TreeGrafter"/>
</dbReference>
<dbReference type="FunFam" id="2.40.37.10:FF:000004">
    <property type="entry name" value="Ornithine decarboxylase"/>
    <property type="match status" value="1"/>
</dbReference>
<name>A0A2V4BEM3_9PSEU</name>
<dbReference type="OrthoDB" id="9802241at2"/>
<dbReference type="InterPro" id="IPR000183">
    <property type="entry name" value="Orn/DAP/Arg_de-COase"/>
</dbReference>
<sequence length="389" mass="40837">MSTTLERLRAFLAEHTPPTPCLVIDVDTVLERYRALTRAFPGARLQYAVKANPEPAVLEALARDGAAFDVASPAEIRSCLAAGAPGGTLSYGNTVKKPADIAMAHAAGVREFTVEATSDLENIAEHAPGAQVSARLLIEAPASVTPFGRKFGVAADEAAALLVRAADLGLDPVGVSFHVGSQQLDLTAWDIAIGSAAKVFGSAAERGVALRRLNVGGGIGVGYLEQAPPDDAYADAIAGALRAHFPGPAPELVLEPGRALVAEAGVIRTEVVLVSRKAADDPYRWVYLDIGRYNGLAETENEAIAYRFEVVGDHSGDTGPVILAGPTCDGDDVLYQRRTYRLPVSLRPGDQLDILSTGAYTASYSSVAFNGIEPLRTYCISGGRLISAE</sequence>
<comment type="cofactor">
    <cofactor evidence="1 9">
        <name>pyridoxal 5'-phosphate</name>
        <dbReference type="ChEBI" id="CHEBI:597326"/>
    </cofactor>
</comment>
<proteinExistence type="inferred from homology"/>
<dbReference type="Pfam" id="PF02784">
    <property type="entry name" value="Orn_Arg_deC_N"/>
    <property type="match status" value="1"/>
</dbReference>
<dbReference type="EC" id="4.1.1.17" evidence="7"/>
<dbReference type="InterPro" id="IPR002433">
    <property type="entry name" value="Orn_de-COase"/>
</dbReference>
<evidence type="ECO:0000256" key="5">
    <source>
        <dbReference type="ARBA" id="ARBA00023239"/>
    </source>
</evidence>
<evidence type="ECO:0000256" key="2">
    <source>
        <dbReference type="ARBA" id="ARBA00008872"/>
    </source>
</evidence>
<evidence type="ECO:0000259" key="10">
    <source>
        <dbReference type="Pfam" id="PF02784"/>
    </source>
</evidence>
<dbReference type="GO" id="GO:0005737">
    <property type="term" value="C:cytoplasm"/>
    <property type="evidence" value="ECO:0007669"/>
    <property type="project" value="TreeGrafter"/>
</dbReference>
<dbReference type="AlphaFoldDB" id="A0A2V4BEM3"/>
<dbReference type="PROSITE" id="PS00879">
    <property type="entry name" value="ODR_DC_2_2"/>
    <property type="match status" value="1"/>
</dbReference>
<protein>
    <recommendedName>
        <fullName evidence="7">ornithine decarboxylase</fullName>
        <ecNumber evidence="7">4.1.1.17</ecNumber>
    </recommendedName>
</protein>
<evidence type="ECO:0000256" key="9">
    <source>
        <dbReference type="PIRSR" id="PIRSR600183-50"/>
    </source>
</evidence>
<accession>A0A2V4BEM3</accession>
<evidence type="ECO:0000256" key="4">
    <source>
        <dbReference type="ARBA" id="ARBA00022898"/>
    </source>
</evidence>
<dbReference type="PANTHER" id="PTHR11482">
    <property type="entry name" value="ARGININE/DIAMINOPIMELATE/ORNITHINE DECARBOXYLASE"/>
    <property type="match status" value="1"/>
</dbReference>
<dbReference type="Gene3D" id="2.40.37.10">
    <property type="entry name" value="Lyase, Ornithine Decarboxylase, Chain A, domain 1"/>
    <property type="match status" value="1"/>
</dbReference>
<evidence type="ECO:0000313" key="12">
    <source>
        <dbReference type="Proteomes" id="UP000249915"/>
    </source>
</evidence>
<dbReference type="CDD" id="cd00622">
    <property type="entry name" value="PLPDE_III_ODC"/>
    <property type="match status" value="1"/>
</dbReference>
<gene>
    <name evidence="11" type="ORF">BAY60_17165</name>
</gene>
<feature type="domain" description="Orn/DAP/Arg decarboxylase 2 N-terminal" evidence="10">
    <location>
        <begin position="27"/>
        <end position="262"/>
    </location>
</feature>
<evidence type="ECO:0000256" key="8">
    <source>
        <dbReference type="ARBA" id="ARBA00049127"/>
    </source>
</evidence>
<reference evidence="11 12" key="1">
    <citation type="submission" date="2016-07" db="EMBL/GenBank/DDBJ databases">
        <title>Draft genome sequence of Prauserella muralis DSM 45305, isolated from a mould-covered wall in an indoor environment.</title>
        <authorList>
            <person name="Ruckert C."/>
            <person name="Albersmeier A."/>
            <person name="Jiang C.-L."/>
            <person name="Jiang Y."/>
            <person name="Kalinowski J."/>
            <person name="Schneider O."/>
            <person name="Winkler A."/>
            <person name="Zotchev S.B."/>
        </authorList>
    </citation>
    <scope>NUCLEOTIDE SEQUENCE [LARGE SCALE GENOMIC DNA]</scope>
    <source>
        <strain evidence="11 12">DSM 45305</strain>
    </source>
</reference>
<dbReference type="EMBL" id="MASW01000002">
    <property type="protein sequence ID" value="PXY28069.1"/>
    <property type="molecule type" value="Genomic_DNA"/>
</dbReference>
<keyword evidence="12" id="KW-1185">Reference proteome</keyword>
<dbReference type="SUPFAM" id="SSF50621">
    <property type="entry name" value="Alanine racemase C-terminal domain-like"/>
    <property type="match status" value="1"/>
</dbReference>
<dbReference type="RefSeq" id="WP_112282080.1">
    <property type="nucleotide sequence ID" value="NZ_MASW01000002.1"/>
</dbReference>
<evidence type="ECO:0000256" key="3">
    <source>
        <dbReference type="ARBA" id="ARBA00022793"/>
    </source>
</evidence>
<keyword evidence="4 9" id="KW-0663">Pyridoxal phosphate</keyword>
<evidence type="ECO:0000256" key="7">
    <source>
        <dbReference type="ARBA" id="ARBA00034138"/>
    </source>
</evidence>
<evidence type="ECO:0000256" key="6">
    <source>
        <dbReference type="ARBA" id="ARBA00034115"/>
    </source>
</evidence>
<comment type="pathway">
    <text evidence="6">Amine and polyamine biosynthesis; putrescine biosynthesis via L-ornithine pathway; putrescine from L-ornithine: step 1/1.</text>
</comment>
<evidence type="ECO:0000313" key="11">
    <source>
        <dbReference type="EMBL" id="PXY28069.1"/>
    </source>
</evidence>
<dbReference type="InterPro" id="IPR029066">
    <property type="entry name" value="PLP-binding_barrel"/>
</dbReference>
<dbReference type="PRINTS" id="PR01182">
    <property type="entry name" value="ORNDCRBXLASE"/>
</dbReference>
<dbReference type="SUPFAM" id="SSF51419">
    <property type="entry name" value="PLP-binding barrel"/>
    <property type="match status" value="1"/>
</dbReference>
<dbReference type="PRINTS" id="PR01179">
    <property type="entry name" value="ODADCRBXLASE"/>
</dbReference>
<comment type="catalytic activity">
    <reaction evidence="8">
        <text>L-ornithine + H(+) = putrescine + CO2</text>
        <dbReference type="Rhea" id="RHEA:22964"/>
        <dbReference type="ChEBI" id="CHEBI:15378"/>
        <dbReference type="ChEBI" id="CHEBI:16526"/>
        <dbReference type="ChEBI" id="CHEBI:46911"/>
        <dbReference type="ChEBI" id="CHEBI:326268"/>
        <dbReference type="EC" id="4.1.1.17"/>
    </reaction>
</comment>
<dbReference type="GO" id="GO:0004586">
    <property type="term" value="F:ornithine decarboxylase activity"/>
    <property type="evidence" value="ECO:0007669"/>
    <property type="project" value="UniProtKB-EC"/>
</dbReference>
<organism evidence="11 12">
    <name type="scientific">Prauserella muralis</name>
    <dbReference type="NCBI Taxonomy" id="588067"/>
    <lineage>
        <taxon>Bacteria</taxon>
        <taxon>Bacillati</taxon>
        <taxon>Actinomycetota</taxon>
        <taxon>Actinomycetes</taxon>
        <taxon>Pseudonocardiales</taxon>
        <taxon>Pseudonocardiaceae</taxon>
        <taxon>Prauserella</taxon>
    </lineage>
</organism>
<comment type="caution">
    <text evidence="11">The sequence shown here is derived from an EMBL/GenBank/DDBJ whole genome shotgun (WGS) entry which is preliminary data.</text>
</comment>
<dbReference type="Gene3D" id="3.20.20.10">
    <property type="entry name" value="Alanine racemase"/>
    <property type="match status" value="1"/>
</dbReference>
<comment type="similarity">
    <text evidence="2">Belongs to the Orn/Lys/Arg decarboxylase class-II family.</text>
</comment>
<dbReference type="FunFam" id="3.20.20.10:FF:000008">
    <property type="entry name" value="Ornithine decarboxylase"/>
    <property type="match status" value="1"/>
</dbReference>
<dbReference type="InterPro" id="IPR009006">
    <property type="entry name" value="Ala_racemase/Decarboxylase_C"/>
</dbReference>
<keyword evidence="3" id="KW-0210">Decarboxylase</keyword>
<feature type="active site" description="Proton donor" evidence="9">
    <location>
        <position position="328"/>
    </location>
</feature>
<dbReference type="PROSITE" id="PS00878">
    <property type="entry name" value="ODR_DC_2_1"/>
    <property type="match status" value="1"/>
</dbReference>
<feature type="modified residue" description="N6-(pyridoxal phosphate)lysine" evidence="9">
    <location>
        <position position="50"/>
    </location>
</feature>
<dbReference type="PANTHER" id="PTHR11482:SF6">
    <property type="entry name" value="ORNITHINE DECARBOXYLASE 1-RELATED"/>
    <property type="match status" value="1"/>
</dbReference>